<reference evidence="3 4" key="1">
    <citation type="journal article" date="2018" name="Nat. Ecol. Evol.">
        <title>Pezizomycetes genomes reveal the molecular basis of ectomycorrhizal truffle lifestyle.</title>
        <authorList>
            <person name="Murat C."/>
            <person name="Payen T."/>
            <person name="Noel B."/>
            <person name="Kuo A."/>
            <person name="Morin E."/>
            <person name="Chen J."/>
            <person name="Kohler A."/>
            <person name="Krizsan K."/>
            <person name="Balestrini R."/>
            <person name="Da Silva C."/>
            <person name="Montanini B."/>
            <person name="Hainaut M."/>
            <person name="Levati E."/>
            <person name="Barry K.W."/>
            <person name="Belfiori B."/>
            <person name="Cichocki N."/>
            <person name="Clum A."/>
            <person name="Dockter R.B."/>
            <person name="Fauchery L."/>
            <person name="Guy J."/>
            <person name="Iotti M."/>
            <person name="Le Tacon F."/>
            <person name="Lindquist E.A."/>
            <person name="Lipzen A."/>
            <person name="Malagnac F."/>
            <person name="Mello A."/>
            <person name="Molinier V."/>
            <person name="Miyauchi S."/>
            <person name="Poulain J."/>
            <person name="Riccioni C."/>
            <person name="Rubini A."/>
            <person name="Sitrit Y."/>
            <person name="Splivallo R."/>
            <person name="Traeger S."/>
            <person name="Wang M."/>
            <person name="Zifcakova L."/>
            <person name="Wipf D."/>
            <person name="Zambonelli A."/>
            <person name="Paolocci F."/>
            <person name="Nowrousian M."/>
            <person name="Ottonello S."/>
            <person name="Baldrian P."/>
            <person name="Spatafora J.W."/>
            <person name="Henrissat B."/>
            <person name="Nagy L.G."/>
            <person name="Aury J.M."/>
            <person name="Wincker P."/>
            <person name="Grigoriev I.V."/>
            <person name="Bonfante P."/>
            <person name="Martin F.M."/>
        </authorList>
    </citation>
    <scope>NUCLEOTIDE SEQUENCE [LARGE SCALE GENOMIC DNA]</scope>
    <source>
        <strain evidence="3 4">RN42</strain>
    </source>
</reference>
<feature type="transmembrane region" description="Helical" evidence="2">
    <location>
        <begin position="315"/>
        <end position="333"/>
    </location>
</feature>
<dbReference type="EMBL" id="ML119659">
    <property type="protein sequence ID" value="RPA84347.1"/>
    <property type="molecule type" value="Genomic_DNA"/>
</dbReference>
<feature type="transmembrane region" description="Helical" evidence="2">
    <location>
        <begin position="277"/>
        <end position="295"/>
    </location>
</feature>
<feature type="compositionally biased region" description="Gly residues" evidence="1">
    <location>
        <begin position="385"/>
        <end position="396"/>
    </location>
</feature>
<feature type="transmembrane region" description="Helical" evidence="2">
    <location>
        <begin position="120"/>
        <end position="140"/>
    </location>
</feature>
<keyword evidence="4" id="KW-1185">Reference proteome</keyword>
<dbReference type="STRING" id="1160509.A0A3N4IFX5"/>
<dbReference type="Proteomes" id="UP000275078">
    <property type="component" value="Unassembled WGS sequence"/>
</dbReference>
<evidence type="ECO:0000313" key="3">
    <source>
        <dbReference type="EMBL" id="RPA84347.1"/>
    </source>
</evidence>
<evidence type="ECO:0000256" key="1">
    <source>
        <dbReference type="SAM" id="MobiDB-lite"/>
    </source>
</evidence>
<proteinExistence type="predicted"/>
<dbReference type="InterPro" id="IPR018830">
    <property type="entry name" value="DUF2434"/>
</dbReference>
<keyword evidence="2" id="KW-0472">Membrane</keyword>
<gene>
    <name evidence="3" type="ORF">BJ508DRAFT_206133</name>
</gene>
<protein>
    <submittedName>
        <fullName evidence="3">Uncharacterized protein</fullName>
    </submittedName>
</protein>
<keyword evidence="2" id="KW-1133">Transmembrane helix</keyword>
<dbReference type="AlphaFoldDB" id="A0A3N4IFX5"/>
<feature type="transmembrane region" description="Helical" evidence="2">
    <location>
        <begin position="206"/>
        <end position="224"/>
    </location>
</feature>
<feature type="transmembrane region" description="Helical" evidence="2">
    <location>
        <begin position="79"/>
        <end position="99"/>
    </location>
</feature>
<feature type="region of interest" description="Disordered" evidence="1">
    <location>
        <begin position="381"/>
        <end position="467"/>
    </location>
</feature>
<evidence type="ECO:0000256" key="2">
    <source>
        <dbReference type="SAM" id="Phobius"/>
    </source>
</evidence>
<sequence>MADWTTRFNDSHIAFEGIPFNLTTLNAFNLTIFPNGTVSNSSRCWLAHDVYRPILLDNGTFLYADSCDAPINPISIRGGVGICFAALFGIALVFVLQALKKHGKSYLPEKKGFRLVGRRWPWYWAIATCALGMISGFTAIDVDRAYIPRMNVAITLTSLFYCFMMPCVLGMTWEMVRNWHTFRERLIVDQDEFHFPPDDRRSKIEFYMPMIVYVWIFLSFFLSIMRDWGAVKRQDPSAITDARFKASAIFALIALISIGVAAGFARHYYRPPGKLGGIPWKIPAVMGFVLLRIGYSLANAWEFKASPLRIGTEPGLIYGLGYAPVLLAVVALIESGRQDMNEDKVIIAQRKEREKEAMQELREMDRVRRDELRKNRIADGEVDGHGFGLPPVGGSGMPSPLSPIGGSGTKMGEEKEKKGPYMKVDSMIDGATVSGPSRPERAVPGGSGSVEPVRTRSSEEDALMQPN</sequence>
<evidence type="ECO:0000313" key="4">
    <source>
        <dbReference type="Proteomes" id="UP000275078"/>
    </source>
</evidence>
<keyword evidence="2" id="KW-0812">Transmembrane</keyword>
<accession>A0A3N4IFX5</accession>
<name>A0A3N4IFX5_ASCIM</name>
<dbReference type="OrthoDB" id="5308502at2759"/>
<dbReference type="Pfam" id="PF10361">
    <property type="entry name" value="DUF2434"/>
    <property type="match status" value="1"/>
</dbReference>
<feature type="transmembrane region" description="Helical" evidence="2">
    <location>
        <begin position="152"/>
        <end position="173"/>
    </location>
</feature>
<feature type="transmembrane region" description="Helical" evidence="2">
    <location>
        <begin position="244"/>
        <end position="265"/>
    </location>
</feature>
<organism evidence="3 4">
    <name type="scientific">Ascobolus immersus RN42</name>
    <dbReference type="NCBI Taxonomy" id="1160509"/>
    <lineage>
        <taxon>Eukaryota</taxon>
        <taxon>Fungi</taxon>
        <taxon>Dikarya</taxon>
        <taxon>Ascomycota</taxon>
        <taxon>Pezizomycotina</taxon>
        <taxon>Pezizomycetes</taxon>
        <taxon>Pezizales</taxon>
        <taxon>Ascobolaceae</taxon>
        <taxon>Ascobolus</taxon>
    </lineage>
</organism>